<feature type="region of interest" description="Disordered" evidence="2">
    <location>
        <begin position="2886"/>
        <end position="2939"/>
    </location>
</feature>
<dbReference type="InterPro" id="IPR028889">
    <property type="entry name" value="USP"/>
</dbReference>
<evidence type="ECO:0000259" key="5">
    <source>
        <dbReference type="PROSITE" id="PS50235"/>
    </source>
</evidence>
<keyword evidence="1" id="KW-0547">Nucleotide-binding</keyword>
<keyword evidence="1" id="KW-0233">DNA recombination</keyword>
<dbReference type="Proteomes" id="UP000095284">
    <property type="component" value="Unplaced"/>
</dbReference>
<dbReference type="Gene3D" id="3.40.50.300">
    <property type="entry name" value="P-loop containing nucleotide triphosphate hydrolases"/>
    <property type="match status" value="1"/>
</dbReference>
<dbReference type="SUPFAM" id="SSF54001">
    <property type="entry name" value="Cysteine proteinases"/>
    <property type="match status" value="1"/>
</dbReference>
<feature type="transmembrane region" description="Helical" evidence="3">
    <location>
        <begin position="130"/>
        <end position="155"/>
    </location>
</feature>
<feature type="compositionally biased region" description="Acidic residues" evidence="2">
    <location>
        <begin position="1317"/>
        <end position="1334"/>
    </location>
</feature>
<feature type="chain" id="PRO_5009306075" description="ATP-dependent DNA helicase" evidence="4">
    <location>
        <begin position="18"/>
        <end position="3430"/>
    </location>
</feature>
<dbReference type="WBParaSite" id="BXY_1193400.1">
    <property type="protein sequence ID" value="BXY_1193400.1"/>
    <property type="gene ID" value="BXY_1193400"/>
</dbReference>
<keyword evidence="1" id="KW-0347">Helicase</keyword>
<protein>
    <recommendedName>
        <fullName evidence="1">ATP-dependent DNA helicase</fullName>
        <ecNumber evidence="1">5.6.2.3</ecNumber>
    </recommendedName>
</protein>
<keyword evidence="3" id="KW-0472">Membrane</keyword>
<evidence type="ECO:0000313" key="7">
    <source>
        <dbReference type="WBParaSite" id="BXY_1193400.1"/>
    </source>
</evidence>
<keyword evidence="1" id="KW-0227">DNA damage</keyword>
<dbReference type="PANTHER" id="PTHR47642:SF5">
    <property type="entry name" value="ATP-DEPENDENT DNA HELICASE"/>
    <property type="match status" value="1"/>
</dbReference>
<dbReference type="InterPro" id="IPR025476">
    <property type="entry name" value="Helitron_helicase-like"/>
</dbReference>
<dbReference type="InterPro" id="IPR038765">
    <property type="entry name" value="Papain-like_cys_pep_sf"/>
</dbReference>
<dbReference type="eggNOG" id="KOG0987">
    <property type="taxonomic scope" value="Eukaryota"/>
</dbReference>
<evidence type="ECO:0000256" key="4">
    <source>
        <dbReference type="SAM" id="SignalP"/>
    </source>
</evidence>
<sequence>MNKVLALGVMLCGLVIATVHYAEQDFMEICEDDKKMYIWDDLLTERQTVTINLENFIKPLPRPDSDNCFVDGAKQYQRKMIVSVIGMVLSGQYPADYRPTMRNVDEFADAVVSSFVFVGIQPQERQKRGALLVIGFGIATAASITTLTAAIFAYLEAVKAQKLLLEQKHCTENMFFINAELPVTFHAIYQLLHSCGPINHHIQQELQQRYPTARVAYSECKLLHKGKLREDDLGNLTMDAKIWYAPIGEKNHTLCRIYDQGTAKGNLWRYRLYPASVRHEPNHTMIECKQGLNCTICTEGYAPKCYYGSPSYAECPNRTIQLNEKGKFHEYADSAFHVALPPHCIHLEVDGQVFALPTRRTFFIHLARGHELHACGLKMTGSAIREHSIIHYKHVTEQEGVDFPPDPTPPGTLATLAGIVDSILELIKTDIGKLIAACVLIVVVVLYGYRCMTALCCKLINLRRREELPERNDINQLFGHPERKQPDKGKGGRRIFNVKDGYQGPHTGTSGEDTDVLIAMVNPKCHFCLLEAPYCVTKENEKAETISLQANKYETLTLLSKAEIVYEFAAKFYPQLSTTYGGVTFECSCLEKAMGTRPSVEEYEQNTRIRLKKIYGKIGKHKATGRPYFYVHPVKDKKHNWVSSMNDAMSLPEVLQVISATKPRIVAYVVLMQRSDPTSSYFEAKCVISTNTESDVNSNVIGLTFNADGYAPKVFELKHSKCAVVCLYDTDAAIFVLNHEVDPLMLHNQIQLEFCDPPNSSQASSSDIERRITHQITEMFSAGVLRISIAQEDVDGASAENDLVFRALLYKRLFASRDSYVVYDCSLTPGIVASAAIVNGRLRHARIAMILRCPLTKHLQFYEEVEEAEGHRVEVKLSPTFTTHVLHVDDPSGITPELQVSETERIVAYLRASPSQNLSHVFDVSRINTECYGKIACAINEAAGKKDYLLQLLEEAEARILLLISSSTLYPYLCNALYPQPVQIEEEHWIGCRSSAIPQLVLCAFRSQTTAEIRDVRVVTYESEISAKIYLSPRCSASNLHERITECKKLMMSTTQQRNTLVNVSHVTALCLKCRPQIHGVISPVCLSQEGTRINKPIPNWNKLVLENELLCPKFYYSFVYMDGWILVKASEKSIDIIAPTNCALTEQNVGILCIEQRGTISIQRGEGLRTEQKMGADIRGWGGGRTLRSVFKLPDEAPLSFRRMEYDSLPDPNATDIDILQLSEFWIRMCEVKYVSMHHQTFLAGEAFDLLFYELREWATTTNDNGIPTGDSRSQGWLSKRRLKRHASQTAEERIRTSIAEWDKEHKGATMAEAEVKEEEWESNDDESVGDDDIDVGLVEDPDLLPSEVGSEAFTKPTRQTSRKLALQKLHKHLLATDAWSEDMKQLMITREQMERTTPTGRRKLPTLSSKSRPTASAMASVPPYRRDALILHTFMEQTLRNESCDTCARRVPRHKLWLVCPLLHFSSDQWCAFHHLNLSSQDLNKEVRICKKCRTQISNRELPACAVMNGLELDEIPEEIKRLSNFERLFIQRIQPVKHHIYVRDANDVNPSSLTSGVIMFGTVPLQCRIEELMQIQQKNQTLPQALPVFLRCEESRRTVEVSVQHIICALKKLKEINQNVYGGVELDLEFSLADAPIVEDDEPEEDRDEESSEVFLADRAIDPMENTKTVMELGKSVYEPQLYQKQNIDLFCYPDLHPTGVGGYAGQDKANRLVPLSFAEYFKICLEHKDLRFATHKSWGMFAYGQTQQQQMRNCSQVTMRMRKRPKTVAEFRELLDDPKRSAPLLSHLMANLKGDLCYWTEVRARVMAHVQTFGTPTFFLTFASPIEESRTLLKLYQDVMKEEKEKITPRTLRNYIKHCPAPYVQWYGDFTRTLFNEILLQQSGPLGEVAHFFYRHEYQYSGVMHTHALLWIKDAPKKTASDEELDRFLDGKISTSASHTDSQVQFLINKYQLHDPEHNATCLKEDQTTCRFHFPKPIEATTKRERTKIGEVKRVVYRRTAADVWVNNYCVPILLAVETNMDVQYLDPAVSYSILEYVTKYVSKLDGDEVHGSETIMFFDHLKQEVHRKVAQRTMRDMINKRRVSTIEAAAHLLAVPQFFFDSSHRFINTNTPDLRPRMMRNVRNRTVRNVAELFNPTLLDNHYPNRPIELKHMTLFQFACWVETTAPSAAKGTQVTRRQRTNTQIVIRGNKNPFDDDYNTNNPFSPYYNFRRERMNHRVMLSPDQSMGFKFKTKPIVPFTWIPTPNSADPTAQEDYFRRLLILFGPPWRNEETLAFTTNNYKATWNHFADQESTSSDENRRNGIADVKRLLGQYYRVYKSRDPLSEKEICLANQDSSLLTRTTQQAGGTIMSTMKSTPEREVAQKLSTLNAAQSEVFHMMRHKYLNPATEPPIYVCVTGEPGVGKTFLIRRILEFFNNSIPEYDSTGLPVVLALSFTAQGAKEMGGVTINSALNLQFDYGTKVAEYNPLQAVVQCRLKNVFEKLQFVLIDEISVVNAELLMAINLRLIEITGNSDPFGGMNIVAFGDFCQNPIFAGTPVYKTIPPNEQRRIFKNVVELPALWDLFTFYPLTINVRQSEDKVFANLLHILRTSGTIPVGELAILKKRVIPSNVGLTRDFAERWNPYDHCRNGVLVAQSNDTVRRHNAEILNRVYALSLKGKFGSVHTTTKTFAPITIKAITYNSDGELETRITAVDDKYFPPCAPFNLKMAINARVAMTVNMAPLCNSQLGRITKFFHNKTTCEVDGIEVMFEEMEAPIVVPRYTTIGFGWCSNYIREQFPLTLAFCSTSYKVQGTTQASVHVDVNDLIKHPAALYVALSRVKKVEQVFLSNMFRTLDPLPDAYLVAHQIASRPACYKSGTIWDKKQLEQGIPRILSNALSGSPAHVHDDGPAASKPNDAQTVKERKKRHSDLVDIPFTESGKKQRLTPQRSEARGTSDVIGQGFSLSNTSGTICWLNASINLLYQLPAFVHMLEMEQLTPEFTILRDSLLEENLTAFREHEAIVEGFDDDLHSQIDAVDYLTHFLQRHRDIQSTVSWNYEITPHAGCRTCGTSQMRGFRQNVDLIRTIPRPTERAVQAAVLESMLLSCGRCGRKYSQTINVTIPPSLRHLFVVINSPNVDGGNLEFLHELDDDSIHIFGVPFELCAIMSRIGESGEFGHFFTRVKNRGATFVEFNDSSINYAVPSATAVENAYVALFRRLDADPNPIEWRESRVQANRADPINKPQPASSRALQGENIDINPNEILPFSNPNNSYCWLNADMNAMWQMREVREFILNEQMVYNGLPTLRRAIKAQDLTEYRKAHRELRNPSNGNAMLSTPQWDPVDDQRDCLDYIWDFISLFPALMIPLIQFEVHATIEPCIQHPQSGRATMQQKYEVFSAGNVPKTAACLSAENGKINMLALLTMYTYKTCSKCRNVRPAVRKV</sequence>
<dbReference type="InterPro" id="IPR027417">
    <property type="entry name" value="P-loop_NTPase"/>
</dbReference>
<dbReference type="InterPro" id="IPR010285">
    <property type="entry name" value="DNA_helicase_pif1-like_DEAD"/>
</dbReference>
<feature type="compositionally biased region" description="Polar residues" evidence="2">
    <location>
        <begin position="1264"/>
        <end position="1278"/>
    </location>
</feature>
<feature type="domain" description="USP" evidence="5">
    <location>
        <begin position="2949"/>
        <end position="3205"/>
    </location>
</feature>
<dbReference type="GO" id="GO:0043139">
    <property type="term" value="F:5'-3' DNA helicase activity"/>
    <property type="evidence" value="ECO:0007669"/>
    <property type="project" value="UniProtKB-EC"/>
</dbReference>
<keyword evidence="1" id="KW-0378">Hydrolase</keyword>
<feature type="region of interest" description="Disordered" evidence="2">
    <location>
        <begin position="1310"/>
        <end position="1334"/>
    </location>
</feature>
<keyword evidence="3" id="KW-0812">Transmembrane</keyword>
<reference evidence="7" key="1">
    <citation type="submission" date="2016-11" db="UniProtKB">
        <authorList>
            <consortium name="WormBaseParasite"/>
        </authorList>
    </citation>
    <scope>IDENTIFICATION</scope>
</reference>
<evidence type="ECO:0000256" key="1">
    <source>
        <dbReference type="RuleBase" id="RU363044"/>
    </source>
</evidence>
<dbReference type="GO" id="GO:0006281">
    <property type="term" value="P:DNA repair"/>
    <property type="evidence" value="ECO:0007669"/>
    <property type="project" value="UniProtKB-KW"/>
</dbReference>
<proteinExistence type="inferred from homology"/>
<evidence type="ECO:0000313" key="6">
    <source>
        <dbReference type="Proteomes" id="UP000095284"/>
    </source>
</evidence>
<comment type="similarity">
    <text evidence="1">Belongs to the helicase family.</text>
</comment>
<dbReference type="SUPFAM" id="SSF52540">
    <property type="entry name" value="P-loop containing nucleoside triphosphate hydrolases"/>
    <property type="match status" value="2"/>
</dbReference>
<comment type="catalytic activity">
    <reaction evidence="1">
        <text>ATP + H2O = ADP + phosphate + H(+)</text>
        <dbReference type="Rhea" id="RHEA:13065"/>
        <dbReference type="ChEBI" id="CHEBI:15377"/>
        <dbReference type="ChEBI" id="CHEBI:15378"/>
        <dbReference type="ChEBI" id="CHEBI:30616"/>
        <dbReference type="ChEBI" id="CHEBI:43474"/>
        <dbReference type="ChEBI" id="CHEBI:456216"/>
        <dbReference type="EC" id="5.6.2.3"/>
    </reaction>
</comment>
<dbReference type="Pfam" id="PF05970">
    <property type="entry name" value="PIF1"/>
    <property type="match status" value="1"/>
</dbReference>
<dbReference type="InterPro" id="IPR051055">
    <property type="entry name" value="PIF1_helicase"/>
</dbReference>
<keyword evidence="1" id="KW-0067">ATP-binding</keyword>
<dbReference type="Pfam" id="PF14214">
    <property type="entry name" value="Helitron_like_N"/>
    <property type="match status" value="1"/>
</dbReference>
<feature type="signal peptide" evidence="4">
    <location>
        <begin position="1"/>
        <end position="17"/>
    </location>
</feature>
<dbReference type="GO" id="GO:0005524">
    <property type="term" value="F:ATP binding"/>
    <property type="evidence" value="ECO:0007669"/>
    <property type="project" value="UniProtKB-KW"/>
</dbReference>
<evidence type="ECO:0000256" key="2">
    <source>
        <dbReference type="SAM" id="MobiDB-lite"/>
    </source>
</evidence>
<dbReference type="GO" id="GO:0000723">
    <property type="term" value="P:telomere maintenance"/>
    <property type="evidence" value="ECO:0007669"/>
    <property type="project" value="InterPro"/>
</dbReference>
<accession>A0A1I7SFX1</accession>
<keyword evidence="1" id="KW-0234">DNA repair</keyword>
<dbReference type="Pfam" id="PF20209">
    <property type="entry name" value="DUF6570"/>
    <property type="match status" value="1"/>
</dbReference>
<keyword evidence="4" id="KW-0732">Signal</keyword>
<name>A0A1I7SFX1_BURXY</name>
<organism evidence="6 7">
    <name type="scientific">Bursaphelenchus xylophilus</name>
    <name type="common">Pinewood nematode worm</name>
    <name type="synonym">Aphelenchoides xylophilus</name>
    <dbReference type="NCBI Taxonomy" id="6326"/>
    <lineage>
        <taxon>Eukaryota</taxon>
        <taxon>Metazoa</taxon>
        <taxon>Ecdysozoa</taxon>
        <taxon>Nematoda</taxon>
        <taxon>Chromadorea</taxon>
        <taxon>Rhabditida</taxon>
        <taxon>Tylenchina</taxon>
        <taxon>Tylenchomorpha</taxon>
        <taxon>Aphelenchoidea</taxon>
        <taxon>Aphelenchoididae</taxon>
        <taxon>Bursaphelenchus</taxon>
    </lineage>
</organism>
<dbReference type="PANTHER" id="PTHR47642">
    <property type="entry name" value="ATP-DEPENDENT DNA HELICASE"/>
    <property type="match status" value="1"/>
</dbReference>
<evidence type="ECO:0000256" key="3">
    <source>
        <dbReference type="SAM" id="Phobius"/>
    </source>
</evidence>
<feature type="region of interest" description="Disordered" evidence="2">
    <location>
        <begin position="1264"/>
        <end position="1284"/>
    </location>
</feature>
<feature type="region of interest" description="Disordered" evidence="2">
    <location>
        <begin position="1395"/>
        <end position="1421"/>
    </location>
</feature>
<dbReference type="InterPro" id="IPR046700">
    <property type="entry name" value="DUF6570"/>
</dbReference>
<dbReference type="PROSITE" id="PS50235">
    <property type="entry name" value="USP_3"/>
    <property type="match status" value="1"/>
</dbReference>
<dbReference type="GO" id="GO:0006310">
    <property type="term" value="P:DNA recombination"/>
    <property type="evidence" value="ECO:0007669"/>
    <property type="project" value="UniProtKB-KW"/>
</dbReference>
<keyword evidence="3" id="KW-1133">Transmembrane helix</keyword>
<dbReference type="GO" id="GO:0016887">
    <property type="term" value="F:ATP hydrolysis activity"/>
    <property type="evidence" value="ECO:0007669"/>
    <property type="project" value="RHEA"/>
</dbReference>
<dbReference type="Gene3D" id="3.90.70.10">
    <property type="entry name" value="Cysteine proteinases"/>
    <property type="match status" value="1"/>
</dbReference>
<comment type="cofactor">
    <cofactor evidence="1">
        <name>Mg(2+)</name>
        <dbReference type="ChEBI" id="CHEBI:18420"/>
    </cofactor>
</comment>
<dbReference type="EC" id="5.6.2.3" evidence="1"/>